<evidence type="ECO:0000256" key="1">
    <source>
        <dbReference type="SAM" id="Phobius"/>
    </source>
</evidence>
<keyword evidence="1" id="KW-0812">Transmembrane</keyword>
<accession>A0AAE0H7F0</accession>
<comment type="caution">
    <text evidence="2">The sequence shown here is derived from an EMBL/GenBank/DDBJ whole genome shotgun (WGS) entry which is preliminary data.</text>
</comment>
<feature type="transmembrane region" description="Helical" evidence="1">
    <location>
        <begin position="20"/>
        <end position="39"/>
    </location>
</feature>
<feature type="transmembrane region" description="Helical" evidence="1">
    <location>
        <begin position="101"/>
        <end position="118"/>
    </location>
</feature>
<dbReference type="Proteomes" id="UP001278766">
    <property type="component" value="Unassembled WGS sequence"/>
</dbReference>
<reference evidence="2" key="1">
    <citation type="journal article" date="2023" name="Mol. Phylogenet. Evol.">
        <title>Genome-scale phylogeny and comparative genomics of the fungal order Sordariales.</title>
        <authorList>
            <person name="Hensen N."/>
            <person name="Bonometti L."/>
            <person name="Westerberg I."/>
            <person name="Brannstrom I.O."/>
            <person name="Guillou S."/>
            <person name="Cros-Aarteil S."/>
            <person name="Calhoun S."/>
            <person name="Haridas S."/>
            <person name="Kuo A."/>
            <person name="Mondo S."/>
            <person name="Pangilinan J."/>
            <person name="Riley R."/>
            <person name="LaButti K."/>
            <person name="Andreopoulos B."/>
            <person name="Lipzen A."/>
            <person name="Chen C."/>
            <person name="Yan M."/>
            <person name="Daum C."/>
            <person name="Ng V."/>
            <person name="Clum A."/>
            <person name="Steindorff A."/>
            <person name="Ohm R.A."/>
            <person name="Martin F."/>
            <person name="Silar P."/>
            <person name="Natvig D.O."/>
            <person name="Lalanne C."/>
            <person name="Gautier V."/>
            <person name="Ament-Velasquez S.L."/>
            <person name="Kruys A."/>
            <person name="Hutchinson M.I."/>
            <person name="Powell A.J."/>
            <person name="Barry K."/>
            <person name="Miller A.N."/>
            <person name="Grigoriev I.V."/>
            <person name="Debuchy R."/>
            <person name="Gladieux P."/>
            <person name="Hiltunen Thoren M."/>
            <person name="Johannesson H."/>
        </authorList>
    </citation>
    <scope>NUCLEOTIDE SEQUENCE</scope>
    <source>
        <strain evidence="2">CBS 168.71</strain>
    </source>
</reference>
<dbReference type="RefSeq" id="XP_062654723.1">
    <property type="nucleotide sequence ID" value="XM_062802554.1"/>
</dbReference>
<dbReference type="EMBL" id="JAUEPN010000010">
    <property type="protein sequence ID" value="KAK3291209.1"/>
    <property type="molecule type" value="Genomic_DNA"/>
</dbReference>
<protein>
    <submittedName>
        <fullName evidence="2">Uncharacterized protein</fullName>
    </submittedName>
</protein>
<gene>
    <name evidence="2" type="ORF">B0H64DRAFT_377970</name>
</gene>
<keyword evidence="1" id="KW-0472">Membrane</keyword>
<keyword evidence="3" id="KW-1185">Reference proteome</keyword>
<name>A0AAE0H7F0_9PEZI</name>
<reference evidence="2" key="2">
    <citation type="submission" date="2023-06" db="EMBL/GenBank/DDBJ databases">
        <authorList>
            <consortium name="Lawrence Berkeley National Laboratory"/>
            <person name="Haridas S."/>
            <person name="Hensen N."/>
            <person name="Bonometti L."/>
            <person name="Westerberg I."/>
            <person name="Brannstrom I.O."/>
            <person name="Guillou S."/>
            <person name="Cros-Aarteil S."/>
            <person name="Calhoun S."/>
            <person name="Kuo A."/>
            <person name="Mondo S."/>
            <person name="Pangilinan J."/>
            <person name="Riley R."/>
            <person name="Labutti K."/>
            <person name="Andreopoulos B."/>
            <person name="Lipzen A."/>
            <person name="Chen C."/>
            <person name="Yanf M."/>
            <person name="Daum C."/>
            <person name="Ng V."/>
            <person name="Clum A."/>
            <person name="Steindorff A."/>
            <person name="Ohm R."/>
            <person name="Martin F."/>
            <person name="Silar P."/>
            <person name="Natvig D."/>
            <person name="Lalanne C."/>
            <person name="Gautier V."/>
            <person name="Ament-Velasquez S.L."/>
            <person name="Kruys A."/>
            <person name="Hutchinson M.I."/>
            <person name="Powell A.J."/>
            <person name="Barry K."/>
            <person name="Miller A.N."/>
            <person name="Grigoriev I.V."/>
            <person name="Debuchy R."/>
            <person name="Gladieux P."/>
            <person name="Thoren M.H."/>
            <person name="Johannesson H."/>
        </authorList>
    </citation>
    <scope>NUCLEOTIDE SEQUENCE</scope>
    <source>
        <strain evidence="2">CBS 168.71</strain>
    </source>
</reference>
<dbReference type="AlphaFoldDB" id="A0AAE0H7F0"/>
<proteinExistence type="predicted"/>
<dbReference type="GeneID" id="87839502"/>
<sequence length="127" mass="13892">MANQVPASAFSDLLIKVRTVALALIAALAEIAHCLIHAFRDVAIALIDAATKCILALIELLPNLIFVLLYAFLGSVMTKADTIIAFGQFVLLLLDGLVRTLGNPVMALVTVVLVYRWWSKPHLRRQV</sequence>
<organism evidence="2 3">
    <name type="scientific">Chaetomium fimeti</name>
    <dbReference type="NCBI Taxonomy" id="1854472"/>
    <lineage>
        <taxon>Eukaryota</taxon>
        <taxon>Fungi</taxon>
        <taxon>Dikarya</taxon>
        <taxon>Ascomycota</taxon>
        <taxon>Pezizomycotina</taxon>
        <taxon>Sordariomycetes</taxon>
        <taxon>Sordariomycetidae</taxon>
        <taxon>Sordariales</taxon>
        <taxon>Chaetomiaceae</taxon>
        <taxon>Chaetomium</taxon>
    </lineage>
</organism>
<evidence type="ECO:0000313" key="2">
    <source>
        <dbReference type="EMBL" id="KAK3291209.1"/>
    </source>
</evidence>
<keyword evidence="1" id="KW-1133">Transmembrane helix</keyword>
<feature type="transmembrane region" description="Helical" evidence="1">
    <location>
        <begin position="51"/>
        <end position="73"/>
    </location>
</feature>
<evidence type="ECO:0000313" key="3">
    <source>
        <dbReference type="Proteomes" id="UP001278766"/>
    </source>
</evidence>